<reference evidence="8 9" key="1">
    <citation type="journal article" date="2009" name="Appl. Environ. Microbiol.">
        <title>Community genomic and proteomic analyses of chemoautotrophic iron-oxidizing "Leptospirillum rubarum" (Group II) and "Leptospirillum ferrodiazotrophum" (Group III) bacteria in acid mine drainage biofilms.</title>
        <authorList>
            <person name="Goltsman D.S."/>
            <person name="Denef V.J."/>
            <person name="Singer S.W."/>
            <person name="VerBerkmoes N.C."/>
            <person name="Lefsrud M."/>
            <person name="Mueller R.S."/>
            <person name="Dick G.J."/>
            <person name="Sun C.L."/>
            <person name="Wheeler K.E."/>
            <person name="Zemla A."/>
            <person name="Baker B.J."/>
            <person name="Hauser L."/>
            <person name="Land M."/>
            <person name="Shah M.B."/>
            <person name="Thelen M.P."/>
            <person name="Hettich R.L."/>
            <person name="Banfield J.F."/>
        </authorList>
    </citation>
    <scope>NUCLEOTIDE SEQUENCE [LARGE SCALE GENOMIC DNA]</scope>
</reference>
<evidence type="ECO:0000256" key="4">
    <source>
        <dbReference type="ARBA" id="ARBA00022723"/>
    </source>
</evidence>
<feature type="binding site" evidence="7">
    <location>
        <position position="22"/>
    </location>
    <ligand>
        <name>Mg(2+)</name>
        <dbReference type="ChEBI" id="CHEBI:18420"/>
    </ligand>
</feature>
<proteinExistence type="inferred from homology"/>
<evidence type="ECO:0000256" key="6">
    <source>
        <dbReference type="ARBA" id="ARBA00022842"/>
    </source>
</evidence>
<feature type="binding site" evidence="7">
    <location>
        <position position="115"/>
    </location>
    <ligand>
        <name>Mg(2+)</name>
        <dbReference type="ChEBI" id="CHEBI:18420"/>
    </ligand>
</feature>
<comment type="similarity">
    <text evidence="2">Belongs to the KdsC family.</text>
</comment>
<keyword evidence="4 7" id="KW-0479">Metal-binding</keyword>
<evidence type="ECO:0000256" key="3">
    <source>
        <dbReference type="ARBA" id="ARBA00011881"/>
    </source>
</evidence>
<dbReference type="SFLD" id="SFLDS00003">
    <property type="entry name" value="Haloacid_Dehalogenase"/>
    <property type="match status" value="1"/>
</dbReference>
<accession>C6I0S9</accession>
<dbReference type="InterPro" id="IPR010023">
    <property type="entry name" value="KdsC_fam"/>
</dbReference>
<keyword evidence="6 7" id="KW-0460">Magnesium</keyword>
<protein>
    <submittedName>
        <fullName evidence="8">3-deoxy-manno-octulosonate-8-phosphatase</fullName>
    </submittedName>
</protein>
<dbReference type="Gene3D" id="3.40.50.1000">
    <property type="entry name" value="HAD superfamily/HAD-like"/>
    <property type="match status" value="1"/>
</dbReference>
<evidence type="ECO:0000256" key="1">
    <source>
        <dbReference type="ARBA" id="ARBA00001946"/>
    </source>
</evidence>
<evidence type="ECO:0000313" key="9">
    <source>
        <dbReference type="Proteomes" id="UP000009374"/>
    </source>
</evidence>
<comment type="cofactor">
    <cofactor evidence="1 7">
        <name>Mg(2+)</name>
        <dbReference type="ChEBI" id="CHEBI:18420"/>
    </cofactor>
</comment>
<dbReference type="SUPFAM" id="SSF56784">
    <property type="entry name" value="HAD-like"/>
    <property type="match status" value="1"/>
</dbReference>
<dbReference type="PANTHER" id="PTHR21485:SF3">
    <property type="entry name" value="N-ACYLNEURAMINATE CYTIDYLYLTRANSFERASE"/>
    <property type="match status" value="1"/>
</dbReference>
<dbReference type="CDD" id="cd01630">
    <property type="entry name" value="HAD_KDO-like"/>
    <property type="match status" value="1"/>
</dbReference>
<dbReference type="PANTHER" id="PTHR21485">
    <property type="entry name" value="HAD SUPERFAMILY MEMBERS CMAS AND KDSC"/>
    <property type="match status" value="1"/>
</dbReference>
<gene>
    <name evidence="8" type="ORF">UBAL3_95950028</name>
</gene>
<dbReference type="SFLD" id="SFLDG01136">
    <property type="entry name" value="C1.6:_Phosphoserine_Phosphatas"/>
    <property type="match status" value="1"/>
</dbReference>
<dbReference type="InterPro" id="IPR050793">
    <property type="entry name" value="CMP-NeuNAc_synthase"/>
</dbReference>
<dbReference type="Proteomes" id="UP000009374">
    <property type="component" value="Unassembled WGS sequence"/>
</dbReference>
<dbReference type="PIRSF" id="PIRSF006118">
    <property type="entry name" value="KDO8-P_Ptase"/>
    <property type="match status" value="1"/>
</dbReference>
<dbReference type="InterPro" id="IPR036412">
    <property type="entry name" value="HAD-like_sf"/>
</dbReference>
<dbReference type="SFLD" id="SFLDG01138">
    <property type="entry name" value="C1.6.2:_Deoxy-d-mannose-octulo"/>
    <property type="match status" value="1"/>
</dbReference>
<organism evidence="8 9">
    <name type="scientific">Leptospirillum ferrodiazotrophum</name>
    <dbReference type="NCBI Taxonomy" id="412449"/>
    <lineage>
        <taxon>Bacteria</taxon>
        <taxon>Pseudomonadati</taxon>
        <taxon>Nitrospirota</taxon>
        <taxon>Nitrospiria</taxon>
        <taxon>Nitrospirales</taxon>
        <taxon>Nitrospiraceae</taxon>
        <taxon>Leptospirillum</taxon>
    </lineage>
</organism>
<dbReference type="NCBIfam" id="TIGR01670">
    <property type="entry name" value="KdsC-phosphatas"/>
    <property type="match status" value="1"/>
</dbReference>
<dbReference type="InterPro" id="IPR023214">
    <property type="entry name" value="HAD_sf"/>
</dbReference>
<name>C6I0S9_9BACT</name>
<feature type="binding site" evidence="7">
    <location>
        <position position="24"/>
    </location>
    <ligand>
        <name>substrate</name>
    </ligand>
</feature>
<sequence>MRRPLSLSVRRRLPLVRGLILDVDGVLTDGRLHYGPGEEELKSFHVRDGHGIVRLLRNGVPVGIISGRSGEATRRRLEDLGIKEIHLGVRDKGAVFKELLIAWGFDPVQVAVMGDDITDLPMMTTGALSITVPDGDRWLASKVDWVTNAPGGAGAVREVADVLLFLRKRGLPHNHEDGLC</sequence>
<dbReference type="GO" id="GO:0046872">
    <property type="term" value="F:metal ion binding"/>
    <property type="evidence" value="ECO:0007669"/>
    <property type="project" value="UniProtKB-KW"/>
</dbReference>
<dbReference type="EMBL" id="GG693888">
    <property type="protein sequence ID" value="EES51529.1"/>
    <property type="molecule type" value="Genomic_DNA"/>
</dbReference>
<evidence type="ECO:0000256" key="7">
    <source>
        <dbReference type="PIRSR" id="PIRSR006118-2"/>
    </source>
</evidence>
<dbReference type="GO" id="GO:0016788">
    <property type="term" value="F:hydrolase activity, acting on ester bonds"/>
    <property type="evidence" value="ECO:0007669"/>
    <property type="project" value="InterPro"/>
</dbReference>
<dbReference type="AlphaFoldDB" id="C6I0S9"/>
<comment type="subunit">
    <text evidence="3">Homotetramer.</text>
</comment>
<keyword evidence="9" id="KW-1185">Reference proteome</keyword>
<evidence type="ECO:0000256" key="5">
    <source>
        <dbReference type="ARBA" id="ARBA00022801"/>
    </source>
</evidence>
<evidence type="ECO:0000256" key="2">
    <source>
        <dbReference type="ARBA" id="ARBA00005893"/>
    </source>
</evidence>
<dbReference type="Pfam" id="PF08282">
    <property type="entry name" value="Hydrolase_3"/>
    <property type="match status" value="1"/>
</dbReference>
<dbReference type="GO" id="GO:0008781">
    <property type="term" value="F:N-acylneuraminate cytidylyltransferase activity"/>
    <property type="evidence" value="ECO:0007669"/>
    <property type="project" value="TreeGrafter"/>
</dbReference>
<evidence type="ECO:0000313" key="8">
    <source>
        <dbReference type="EMBL" id="EES51529.1"/>
    </source>
</evidence>
<keyword evidence="5" id="KW-0378">Hydrolase</keyword>